<dbReference type="Pfam" id="PF03446">
    <property type="entry name" value="NAD_binding_2"/>
    <property type="match status" value="1"/>
</dbReference>
<dbReference type="PANTHER" id="PTHR43060">
    <property type="entry name" value="3-HYDROXYISOBUTYRATE DEHYDROGENASE-LIKE 1, MITOCHONDRIAL-RELATED"/>
    <property type="match status" value="1"/>
</dbReference>
<comment type="caution">
    <text evidence="2">The sequence shown here is derived from an EMBL/GenBank/DDBJ whole genome shotgun (WGS) entry which is preliminary data.</text>
</comment>
<proteinExistence type="predicted"/>
<sequence>MVRTAAQTDSVIFGEEGIASADKQGLAIIVMGTLDPSVMKELEEKVEEKGFYLVDAPVSGGLSGAEAATLSIMTAGKEEVVQKCLPYFQAMGKKF</sequence>
<keyword evidence="3" id="KW-1185">Reference proteome</keyword>
<evidence type="ECO:0000313" key="3">
    <source>
        <dbReference type="Proteomes" id="UP000616779"/>
    </source>
</evidence>
<reference evidence="2 3" key="1">
    <citation type="submission" date="2019-10" db="EMBL/GenBank/DDBJ databases">
        <title>Description of Paenibacillus terrestris sp. nov.</title>
        <authorList>
            <person name="Carlier A."/>
            <person name="Qi S."/>
        </authorList>
    </citation>
    <scope>NUCLEOTIDE SEQUENCE [LARGE SCALE GENOMIC DNA]</scope>
    <source>
        <strain evidence="2 3">LMG 31458</strain>
    </source>
</reference>
<dbReference type="PANTHER" id="PTHR43060:SF15">
    <property type="entry name" value="3-HYDROXYISOBUTYRATE DEHYDROGENASE-LIKE 1, MITOCHONDRIAL-RELATED"/>
    <property type="match status" value="1"/>
</dbReference>
<dbReference type="RefSeq" id="WP_171645948.1">
    <property type="nucleotide sequence ID" value="NZ_WHOA01000167.1"/>
</dbReference>
<accession>A0ABX1Y3G9</accession>
<evidence type="ECO:0000313" key="2">
    <source>
        <dbReference type="EMBL" id="NOU74543.1"/>
    </source>
</evidence>
<feature type="domain" description="6-phosphogluconate dehydrogenase NADP-binding" evidence="1">
    <location>
        <begin position="1"/>
        <end position="94"/>
    </location>
</feature>
<name>A0ABX1Y3G9_9BACL</name>
<gene>
    <name evidence="2" type="ORF">GC098_24625</name>
</gene>
<evidence type="ECO:0000259" key="1">
    <source>
        <dbReference type="Pfam" id="PF03446"/>
    </source>
</evidence>
<dbReference type="Gene3D" id="3.40.50.720">
    <property type="entry name" value="NAD(P)-binding Rossmann-like Domain"/>
    <property type="match status" value="1"/>
</dbReference>
<protein>
    <recommendedName>
        <fullName evidence="1">6-phosphogluconate dehydrogenase NADP-binding domain-containing protein</fullName>
    </recommendedName>
</protein>
<organism evidence="2 3">
    <name type="scientific">Paenibacillus phytorum</name>
    <dbReference type="NCBI Taxonomy" id="2654977"/>
    <lineage>
        <taxon>Bacteria</taxon>
        <taxon>Bacillati</taxon>
        <taxon>Bacillota</taxon>
        <taxon>Bacilli</taxon>
        <taxon>Bacillales</taxon>
        <taxon>Paenibacillaceae</taxon>
        <taxon>Paenibacillus</taxon>
    </lineage>
</organism>
<dbReference type="InterPro" id="IPR006115">
    <property type="entry name" value="6PGDH_NADP-bd"/>
</dbReference>
<dbReference type="InterPro" id="IPR036291">
    <property type="entry name" value="NAD(P)-bd_dom_sf"/>
</dbReference>
<dbReference type="SUPFAM" id="SSF51735">
    <property type="entry name" value="NAD(P)-binding Rossmann-fold domains"/>
    <property type="match status" value="1"/>
</dbReference>
<dbReference type="Proteomes" id="UP000616779">
    <property type="component" value="Unassembled WGS sequence"/>
</dbReference>
<dbReference type="EMBL" id="WHOA01000167">
    <property type="protein sequence ID" value="NOU74543.1"/>
    <property type="molecule type" value="Genomic_DNA"/>
</dbReference>